<dbReference type="Proteomes" id="UP001732700">
    <property type="component" value="Chromosome 7C"/>
</dbReference>
<sequence length="182" mass="18375">MRGKQGTLIQPHTPRVESRDTHTSQCSSQNCFSPKIPTSCLAETLDQMARYSRALLLPSLLLACAIVQSSYCSRSPPGEPEVVLSPAVRGDDGTPSTEAGATGHGHRTGADADGAAATSALGGVGGGAGSAPQRGGRAKLARRVLQGGAAADSAAGSSCRSHDARVTCPPPAGGVALRHVRP</sequence>
<reference evidence="1" key="1">
    <citation type="submission" date="2021-05" db="EMBL/GenBank/DDBJ databases">
        <authorList>
            <person name="Scholz U."/>
            <person name="Mascher M."/>
            <person name="Fiebig A."/>
        </authorList>
    </citation>
    <scope>NUCLEOTIDE SEQUENCE [LARGE SCALE GENOMIC DNA]</scope>
</reference>
<name>A0ACD5ZZT1_AVESA</name>
<accession>A0ACD5ZZT1</accession>
<keyword evidence="2" id="KW-1185">Reference proteome</keyword>
<dbReference type="EnsemblPlants" id="AVESA.00010b.r2.7CG0699200.1">
    <property type="protein sequence ID" value="AVESA.00010b.r2.7CG0699200.1.CDS"/>
    <property type="gene ID" value="AVESA.00010b.r2.7CG0699200"/>
</dbReference>
<evidence type="ECO:0000313" key="2">
    <source>
        <dbReference type="Proteomes" id="UP001732700"/>
    </source>
</evidence>
<proteinExistence type="predicted"/>
<organism evidence="1 2">
    <name type="scientific">Avena sativa</name>
    <name type="common">Oat</name>
    <dbReference type="NCBI Taxonomy" id="4498"/>
    <lineage>
        <taxon>Eukaryota</taxon>
        <taxon>Viridiplantae</taxon>
        <taxon>Streptophyta</taxon>
        <taxon>Embryophyta</taxon>
        <taxon>Tracheophyta</taxon>
        <taxon>Spermatophyta</taxon>
        <taxon>Magnoliopsida</taxon>
        <taxon>Liliopsida</taxon>
        <taxon>Poales</taxon>
        <taxon>Poaceae</taxon>
        <taxon>BOP clade</taxon>
        <taxon>Pooideae</taxon>
        <taxon>Poodae</taxon>
        <taxon>Poeae</taxon>
        <taxon>Poeae Chloroplast Group 1 (Aveneae type)</taxon>
        <taxon>Aveninae</taxon>
        <taxon>Avena</taxon>
    </lineage>
</organism>
<reference evidence="1" key="2">
    <citation type="submission" date="2025-09" db="UniProtKB">
        <authorList>
            <consortium name="EnsemblPlants"/>
        </authorList>
    </citation>
    <scope>IDENTIFICATION</scope>
</reference>
<evidence type="ECO:0000313" key="1">
    <source>
        <dbReference type="EnsemblPlants" id="AVESA.00010b.r2.7CG0699200.1.CDS"/>
    </source>
</evidence>
<protein>
    <submittedName>
        <fullName evidence="1">Uncharacterized protein</fullName>
    </submittedName>
</protein>